<name>A0A3P1T5F5_9ACTN</name>
<gene>
    <name evidence="1" type="ORF">EII34_10090</name>
</gene>
<accession>A0A3P1T5F5</accession>
<evidence type="ECO:0000313" key="2">
    <source>
        <dbReference type="Proteomes" id="UP000280819"/>
    </source>
</evidence>
<sequence>MSLKDALTRATDACDLITTIEDIGDSARAAWASEAKRSMPRLRRIADDLGRPELAVVVAAFFDVPVKQLVLALADGFLIEELDEQNAMTWVVEQLRQRGPEWASTLVAAACDKKQAARFRTLLDALLDAHDLPLPDDPRYWTNWLPGPGKVLPGRRFWARLVRAATVRDAFTGWIPPGYFDELAGPVATLRAAEPVPDDVLPALVQVFTRGDRPAAQQYALGWIDLLGMRCELWQHRGVLCDALPLTPSKVAGAIVEVLLRPELDDDELTALACVGLVRKEKGIRRALLKALPRLAEPGEELRELVAVLATDGDTTTSELATRLLQDWGVATTPEALATGLWREPALTDPEPMPEFSDEALRLDTARVADLLGDDVNTCGFFPLLIEWTPAVLVAHARDHGVDHVRELVRRHLTQEFDAFPLRAMLLAWADGSELKDATVAPGDENSGLSLLAARRMVEVLGWLGELPCLLSTPSHQGLRVSWEAFAARVGRFREVGQPLLATDVAVALARLDRAAAPADLSPFAHPIHGAEVLLDEVLGHWRDTDPEPVRVSFAPAMKDDITAQWHYRMVVDGDAPVTHPMLGLSDPWSLPHHGSTWTARVVGIQPRSGEPFTVPMRDEVAAVAQLLPQHQARQVMAAVHRMEQYGVGQAAWCHRMLGDVAHPFSEALTVLGLAWAGGAAPQDRDGIAELWLRAWDEGRLTAQDLVGAWHSVLWELPDQFGHTAGHFVRAPLKVAEVLAVIADGGGLALVWPLLAVLAEEAAGAEKLPATAAALLEIVLRLLPHVQAAGVAALLPNVVALASRKGNSKALQVARRIRDSLR</sequence>
<dbReference type="RefSeq" id="WP_124845035.1">
    <property type="nucleotide sequence ID" value="NZ_RQZG01000011.1"/>
</dbReference>
<dbReference type="EMBL" id="RQZG01000011">
    <property type="protein sequence ID" value="RRD04405.1"/>
    <property type="molecule type" value="Genomic_DNA"/>
</dbReference>
<dbReference type="Proteomes" id="UP000280819">
    <property type="component" value="Unassembled WGS sequence"/>
</dbReference>
<comment type="caution">
    <text evidence="1">The sequence shown here is derived from an EMBL/GenBank/DDBJ whole genome shotgun (WGS) entry which is preliminary data.</text>
</comment>
<reference evidence="1 2" key="1">
    <citation type="submission" date="2018-11" db="EMBL/GenBank/DDBJ databases">
        <title>Genomes From Bacteria Associated with the Canine Oral Cavity: a Test Case for Automated Genome-Based Taxonomic Assignment.</title>
        <authorList>
            <person name="Coil D.A."/>
            <person name="Jospin G."/>
            <person name="Darling A.E."/>
            <person name="Wallis C."/>
            <person name="Davis I.J."/>
            <person name="Harris S."/>
            <person name="Eisen J.A."/>
            <person name="Holcombe L.J."/>
            <person name="O'Flynn C."/>
        </authorList>
    </citation>
    <scope>NUCLEOTIDE SEQUENCE [LARGE SCALE GENOMIC DNA]</scope>
    <source>
        <strain evidence="1 2">OH887_COT-365</strain>
    </source>
</reference>
<evidence type="ECO:0000313" key="1">
    <source>
        <dbReference type="EMBL" id="RRD04405.1"/>
    </source>
</evidence>
<proteinExistence type="predicted"/>
<dbReference type="OrthoDB" id="9816645at2"/>
<organism evidence="1 2">
    <name type="scientific">Arachnia propionica</name>
    <dbReference type="NCBI Taxonomy" id="1750"/>
    <lineage>
        <taxon>Bacteria</taxon>
        <taxon>Bacillati</taxon>
        <taxon>Actinomycetota</taxon>
        <taxon>Actinomycetes</taxon>
        <taxon>Propionibacteriales</taxon>
        <taxon>Propionibacteriaceae</taxon>
        <taxon>Arachnia</taxon>
    </lineage>
</organism>
<protein>
    <submittedName>
        <fullName evidence="1">Uncharacterized protein</fullName>
    </submittedName>
</protein>
<dbReference type="AlphaFoldDB" id="A0A3P1T5F5"/>